<reference evidence="8 9" key="1">
    <citation type="submission" date="2019-07" db="EMBL/GenBank/DDBJ databases">
        <title>Whole genome shotgun sequence of Reyranella soli NBRC 108950.</title>
        <authorList>
            <person name="Hosoyama A."/>
            <person name="Uohara A."/>
            <person name="Ohji S."/>
            <person name="Ichikawa N."/>
        </authorList>
    </citation>
    <scope>NUCLEOTIDE SEQUENCE [LARGE SCALE GENOMIC DNA]</scope>
    <source>
        <strain evidence="8 9">NBRC 108950</strain>
    </source>
</reference>
<dbReference type="FunFam" id="3.30.479.30:FF:000004">
    <property type="entry name" value="Putative membrane protease family, stomatin"/>
    <property type="match status" value="1"/>
</dbReference>
<dbReference type="PANTHER" id="PTHR43327">
    <property type="entry name" value="STOMATIN-LIKE PROTEIN 2, MITOCHONDRIAL"/>
    <property type="match status" value="1"/>
</dbReference>
<dbReference type="RefSeq" id="WP_147153840.1">
    <property type="nucleotide sequence ID" value="NZ_BKAJ01000102.1"/>
</dbReference>
<dbReference type="Pfam" id="PF01145">
    <property type="entry name" value="Band_7"/>
    <property type="match status" value="1"/>
</dbReference>
<comment type="similarity">
    <text evidence="2">Belongs to the band 7/mec-2 family.</text>
</comment>
<dbReference type="PANTHER" id="PTHR43327:SF10">
    <property type="entry name" value="STOMATIN-LIKE PROTEIN 2, MITOCHONDRIAL"/>
    <property type="match status" value="1"/>
</dbReference>
<dbReference type="PROSITE" id="PS01270">
    <property type="entry name" value="BAND_7"/>
    <property type="match status" value="1"/>
</dbReference>
<evidence type="ECO:0000256" key="6">
    <source>
        <dbReference type="ARBA" id="ARBA00023136"/>
    </source>
</evidence>
<evidence type="ECO:0000256" key="1">
    <source>
        <dbReference type="ARBA" id="ARBA00004167"/>
    </source>
</evidence>
<evidence type="ECO:0000256" key="5">
    <source>
        <dbReference type="ARBA" id="ARBA00022989"/>
    </source>
</evidence>
<evidence type="ECO:0000256" key="4">
    <source>
        <dbReference type="ARBA" id="ARBA00022692"/>
    </source>
</evidence>
<dbReference type="OrthoDB" id="9809197at2"/>
<evidence type="ECO:0000256" key="3">
    <source>
        <dbReference type="ARBA" id="ARBA00017055"/>
    </source>
</evidence>
<dbReference type="InterPro" id="IPR036013">
    <property type="entry name" value="Band_7/SPFH_dom_sf"/>
</dbReference>
<dbReference type="AlphaFoldDB" id="A0A512NHY4"/>
<organism evidence="8 9">
    <name type="scientific">Reyranella soli</name>
    <dbReference type="NCBI Taxonomy" id="1230389"/>
    <lineage>
        <taxon>Bacteria</taxon>
        <taxon>Pseudomonadati</taxon>
        <taxon>Pseudomonadota</taxon>
        <taxon>Alphaproteobacteria</taxon>
        <taxon>Hyphomicrobiales</taxon>
        <taxon>Reyranellaceae</taxon>
        <taxon>Reyranella</taxon>
    </lineage>
</organism>
<dbReference type="Gene3D" id="3.30.479.30">
    <property type="entry name" value="Band 7 domain"/>
    <property type="match status" value="1"/>
</dbReference>
<dbReference type="CDD" id="cd08829">
    <property type="entry name" value="SPFH_paraslipin"/>
    <property type="match status" value="1"/>
</dbReference>
<proteinExistence type="inferred from homology"/>
<feature type="domain" description="Band 7" evidence="7">
    <location>
        <begin position="21"/>
        <end position="179"/>
    </location>
</feature>
<dbReference type="InterPro" id="IPR001107">
    <property type="entry name" value="Band_7"/>
</dbReference>
<dbReference type="SUPFAM" id="SSF117892">
    <property type="entry name" value="Band 7/SPFH domain"/>
    <property type="match status" value="1"/>
</dbReference>
<keyword evidence="4" id="KW-0812">Transmembrane</keyword>
<accession>A0A512NHY4</accession>
<dbReference type="InterPro" id="IPR001972">
    <property type="entry name" value="Stomatin_HflK_fam"/>
</dbReference>
<sequence length="321" mass="34400">MSGALIFVLALVVVALVLVFAGVKTVSQGTNWTIERFGRYTRTLPPGLHVIVPFIDTVGRKMNMQENVLDIPGQKVITKDNATVQVDAVAFYQVIDAARAAYEVQNLHLAITNLALTNIRSVMGNMALDEVLSRRNEINNTLLAVIDQATGPWGVKVLRIELKDIAPPEDIVVAMGRQMKAEREKRATILEAEGVRESSIQRAEGEKQSAILTAEGRREAAFRDAEARERLAQAEAKATAVVAEAISGNGVQATNYFLGTKYVEALSRMGSSTNSKVFFLPVEAAGVMASIAGIGELAKEAQARGVEAAAGRPRGSVPSSG</sequence>
<dbReference type="InterPro" id="IPR050710">
    <property type="entry name" value="Band7/mec-2_domain"/>
</dbReference>
<comment type="caution">
    <text evidence="8">The sequence shown here is derived from an EMBL/GenBank/DDBJ whole genome shotgun (WGS) entry which is preliminary data.</text>
</comment>
<dbReference type="Proteomes" id="UP000321058">
    <property type="component" value="Unassembled WGS sequence"/>
</dbReference>
<protein>
    <recommendedName>
        <fullName evidence="3">Protein QmcA</fullName>
    </recommendedName>
</protein>
<keyword evidence="9" id="KW-1185">Reference proteome</keyword>
<keyword evidence="5" id="KW-1133">Transmembrane helix</keyword>
<keyword evidence="6" id="KW-0472">Membrane</keyword>
<dbReference type="EMBL" id="BKAJ01000102">
    <property type="protein sequence ID" value="GEP58525.1"/>
    <property type="molecule type" value="Genomic_DNA"/>
</dbReference>
<dbReference type="SMART" id="SM00244">
    <property type="entry name" value="PHB"/>
    <property type="match status" value="1"/>
</dbReference>
<evidence type="ECO:0000313" key="8">
    <source>
        <dbReference type="EMBL" id="GEP58525.1"/>
    </source>
</evidence>
<evidence type="ECO:0000313" key="9">
    <source>
        <dbReference type="Proteomes" id="UP000321058"/>
    </source>
</evidence>
<comment type="subcellular location">
    <subcellularLocation>
        <location evidence="1">Membrane</location>
        <topology evidence="1">Single-pass membrane protein</topology>
    </subcellularLocation>
</comment>
<dbReference type="GO" id="GO:0098552">
    <property type="term" value="C:side of membrane"/>
    <property type="evidence" value="ECO:0007669"/>
    <property type="project" value="UniProtKB-ARBA"/>
</dbReference>
<dbReference type="InterPro" id="IPR018080">
    <property type="entry name" value="Band_7/stomatin-like_CS"/>
</dbReference>
<dbReference type="PRINTS" id="PR00721">
    <property type="entry name" value="STOMATIN"/>
</dbReference>
<evidence type="ECO:0000259" key="7">
    <source>
        <dbReference type="SMART" id="SM00244"/>
    </source>
</evidence>
<gene>
    <name evidence="8" type="ORF">RSO01_56910</name>
</gene>
<name>A0A512NHY4_9HYPH</name>
<evidence type="ECO:0000256" key="2">
    <source>
        <dbReference type="ARBA" id="ARBA00008164"/>
    </source>
</evidence>
<dbReference type="GO" id="GO:0005886">
    <property type="term" value="C:plasma membrane"/>
    <property type="evidence" value="ECO:0007669"/>
    <property type="project" value="UniProtKB-ARBA"/>
</dbReference>